<name>A0A1B2JB00_PICPA</name>
<dbReference type="EMBL" id="CP014585">
    <property type="protein sequence ID" value="ANZ75217.1"/>
    <property type="molecule type" value="Genomic_DNA"/>
</dbReference>
<evidence type="ECO:0000313" key="1">
    <source>
        <dbReference type="EMBL" id="ANZ75217.1"/>
    </source>
</evidence>
<evidence type="ECO:0000313" key="2">
    <source>
        <dbReference type="Proteomes" id="UP000094565"/>
    </source>
</evidence>
<dbReference type="Proteomes" id="UP000094565">
    <property type="component" value="Chromosome 2"/>
</dbReference>
<reference evidence="1 2" key="1">
    <citation type="submission" date="2016-02" db="EMBL/GenBank/DDBJ databases">
        <title>Comparative genomic and transcriptomic foundation for Pichia pastoris.</title>
        <authorList>
            <person name="Love K.R."/>
            <person name="Shah K.A."/>
            <person name="Whittaker C.A."/>
            <person name="Wu J."/>
            <person name="Bartlett M.C."/>
            <person name="Ma D."/>
            <person name="Leeson R.L."/>
            <person name="Priest M."/>
            <person name="Young S.K."/>
            <person name="Love J.C."/>
        </authorList>
    </citation>
    <scope>NUCLEOTIDE SEQUENCE [LARGE SCALE GENOMIC DNA]</scope>
    <source>
        <strain evidence="1 2">ATCC 28485</strain>
    </source>
</reference>
<organism evidence="1 2">
    <name type="scientific">Komagataella pastoris</name>
    <name type="common">Yeast</name>
    <name type="synonym">Pichia pastoris</name>
    <dbReference type="NCBI Taxonomy" id="4922"/>
    <lineage>
        <taxon>Eukaryota</taxon>
        <taxon>Fungi</taxon>
        <taxon>Dikarya</taxon>
        <taxon>Ascomycota</taxon>
        <taxon>Saccharomycotina</taxon>
        <taxon>Pichiomycetes</taxon>
        <taxon>Pichiales</taxon>
        <taxon>Pichiaceae</taxon>
        <taxon>Komagataella</taxon>
    </lineage>
</organism>
<sequence length="128" mass="14866">MHIDVIFDSCQDVTRVFAFPRIQLHLHRLLCINSYCKVLIGTYHLTELLLNLKIGASVSILINAQKQVTTVRSFYLLFPKMSRSLLKEILVPKKHKYFVEERRTVGKDSIVLEITSRMNKRLFTNTAS</sequence>
<gene>
    <name evidence="1" type="ORF">ATY40_BA7503311</name>
</gene>
<proteinExistence type="predicted"/>
<dbReference type="AlphaFoldDB" id="A0A1B2JB00"/>
<protein>
    <submittedName>
        <fullName evidence="1">BA75_03311T0</fullName>
    </submittedName>
</protein>
<accession>A0A1B2JB00</accession>
<keyword evidence="2" id="KW-1185">Reference proteome</keyword>